<feature type="chain" id="PRO_5002252624" description="Ecp2 effector protein domain-containing protein" evidence="1">
    <location>
        <begin position="28"/>
        <end position="392"/>
    </location>
</feature>
<dbReference type="OrthoDB" id="4118304at2759"/>
<sequence>MATASSIFVLLLICLVSVLDLLPVVSASANVNTSANVDMCDWTVAAPLLYHEYHTDDCPARYHLLSNGQCEMEWQGLLFDLLACAGFCQMRTTFYYGQEQPYVRVPMCRGEMTCTIAESIHQNYAWKAKVNGNFKYSALTVGITGGYSEKSGISQSYKFSKHLEKDECGYFTFIPIVRSVCGTYTEGLLQGAICESQFTIGNACIDELVGFDTNDNIKDWRTVHGIVAFVYLDCLTLAPAPDDKQDVAWLQPGVRLPRGNNLLAQAYENLWNRSSQISMASQNGDPACSGDKAANATECVVAANELLLAGYMVVDADGKHGTGYALTIYNGCSVYLTYDEDWKGQDCDVSNLEVAAAAQAIMDTCAKNDMVGGQHVVRAAGHCACTVSFRKH</sequence>
<proteinExistence type="predicted"/>
<dbReference type="Proteomes" id="UP000054342">
    <property type="component" value="Unassembled WGS sequence"/>
</dbReference>
<organism evidence="2 3">
    <name type="scientific">Exophiala xenobiotica</name>
    <dbReference type="NCBI Taxonomy" id="348802"/>
    <lineage>
        <taxon>Eukaryota</taxon>
        <taxon>Fungi</taxon>
        <taxon>Dikarya</taxon>
        <taxon>Ascomycota</taxon>
        <taxon>Pezizomycotina</taxon>
        <taxon>Eurotiomycetes</taxon>
        <taxon>Chaetothyriomycetidae</taxon>
        <taxon>Chaetothyriales</taxon>
        <taxon>Herpotrichiellaceae</taxon>
        <taxon>Exophiala</taxon>
    </lineage>
</organism>
<dbReference type="RefSeq" id="XP_013313353.1">
    <property type="nucleotide sequence ID" value="XM_013457899.1"/>
</dbReference>
<evidence type="ECO:0000256" key="1">
    <source>
        <dbReference type="SAM" id="SignalP"/>
    </source>
</evidence>
<evidence type="ECO:0000313" key="3">
    <source>
        <dbReference type="Proteomes" id="UP000054342"/>
    </source>
</evidence>
<dbReference type="AlphaFoldDB" id="A0A0D2EY84"/>
<keyword evidence="3" id="KW-1185">Reference proteome</keyword>
<feature type="signal peptide" evidence="1">
    <location>
        <begin position="1"/>
        <end position="27"/>
    </location>
</feature>
<dbReference type="GeneID" id="25330299"/>
<protein>
    <recommendedName>
        <fullName evidence="4">Ecp2 effector protein domain-containing protein</fullName>
    </recommendedName>
</protein>
<evidence type="ECO:0000313" key="2">
    <source>
        <dbReference type="EMBL" id="KIW52769.1"/>
    </source>
</evidence>
<evidence type="ECO:0008006" key="4">
    <source>
        <dbReference type="Google" id="ProtNLM"/>
    </source>
</evidence>
<dbReference type="EMBL" id="KN847321">
    <property type="protein sequence ID" value="KIW52769.1"/>
    <property type="molecule type" value="Genomic_DNA"/>
</dbReference>
<keyword evidence="1" id="KW-0732">Signal</keyword>
<gene>
    <name evidence="2" type="ORF">PV05_08391</name>
</gene>
<reference evidence="2 3" key="1">
    <citation type="submission" date="2015-01" db="EMBL/GenBank/DDBJ databases">
        <title>The Genome Sequence of Exophiala xenobiotica CBS118157.</title>
        <authorList>
            <consortium name="The Broad Institute Genomics Platform"/>
            <person name="Cuomo C."/>
            <person name="de Hoog S."/>
            <person name="Gorbushina A."/>
            <person name="Stielow B."/>
            <person name="Teixiera M."/>
            <person name="Abouelleil A."/>
            <person name="Chapman S.B."/>
            <person name="Priest M."/>
            <person name="Young S.K."/>
            <person name="Wortman J."/>
            <person name="Nusbaum C."/>
            <person name="Birren B."/>
        </authorList>
    </citation>
    <scope>NUCLEOTIDE SEQUENCE [LARGE SCALE GENOMIC DNA]</scope>
    <source>
        <strain evidence="2 3">CBS 118157</strain>
    </source>
</reference>
<dbReference type="HOGENOM" id="CLU_059034_0_0_1"/>
<name>A0A0D2EY84_9EURO</name>
<accession>A0A0D2EY84</accession>